<accession>A0ABV7HHX2</accession>
<reference evidence="2" key="1">
    <citation type="journal article" date="2019" name="Int. J. Syst. Evol. Microbiol.">
        <title>The Global Catalogue of Microorganisms (GCM) 10K type strain sequencing project: providing services to taxonomists for standard genome sequencing and annotation.</title>
        <authorList>
            <consortium name="The Broad Institute Genomics Platform"/>
            <consortium name="The Broad Institute Genome Sequencing Center for Infectious Disease"/>
            <person name="Wu L."/>
            <person name="Ma J."/>
        </authorList>
    </citation>
    <scope>NUCLEOTIDE SEQUENCE [LARGE SCALE GENOMIC DNA]</scope>
    <source>
        <strain evidence="2">KCTC 52438</strain>
    </source>
</reference>
<dbReference type="Proteomes" id="UP001595476">
    <property type="component" value="Unassembled WGS sequence"/>
</dbReference>
<organism evidence="1 2">
    <name type="scientific">Litoribrevibacter euphylliae</name>
    <dbReference type="NCBI Taxonomy" id="1834034"/>
    <lineage>
        <taxon>Bacteria</taxon>
        <taxon>Pseudomonadati</taxon>
        <taxon>Pseudomonadota</taxon>
        <taxon>Gammaproteobacteria</taxon>
        <taxon>Oceanospirillales</taxon>
        <taxon>Oceanospirillaceae</taxon>
        <taxon>Litoribrevibacter</taxon>
    </lineage>
</organism>
<evidence type="ECO:0000313" key="1">
    <source>
        <dbReference type="EMBL" id="MFC3153479.1"/>
    </source>
</evidence>
<proteinExistence type="predicted"/>
<sequence>MRWIMVILLSISAAKADMKVIESRGYPLANDNSNRDVFEWLENNDLSMVNLSDGTPLKLSDINNETMIIMGSDWEPSTASTIGKSRNRNRSLIVIYVEQANENIKEAKKDSWFFKLIYELSGDSIKLKSMFHEIPIQIMVDSNGKITSIIDGV</sequence>
<comment type="caution">
    <text evidence="1">The sequence shown here is derived from an EMBL/GenBank/DDBJ whole genome shotgun (WGS) entry which is preliminary data.</text>
</comment>
<dbReference type="RefSeq" id="WP_386723399.1">
    <property type="nucleotide sequence ID" value="NZ_JBHRSZ010000009.1"/>
</dbReference>
<dbReference type="EMBL" id="JBHRSZ010000009">
    <property type="protein sequence ID" value="MFC3153479.1"/>
    <property type="molecule type" value="Genomic_DNA"/>
</dbReference>
<name>A0ABV7HHX2_9GAMM</name>
<keyword evidence="2" id="KW-1185">Reference proteome</keyword>
<protein>
    <submittedName>
        <fullName evidence="1">Uncharacterized protein</fullName>
    </submittedName>
</protein>
<gene>
    <name evidence="1" type="ORF">ACFOEK_20735</name>
</gene>
<evidence type="ECO:0000313" key="2">
    <source>
        <dbReference type="Proteomes" id="UP001595476"/>
    </source>
</evidence>